<comment type="subcellular location">
    <subcellularLocation>
        <location evidence="1">Endoplasmic reticulum membrane</location>
        <topology evidence="1">Multi-pass membrane protein</topology>
    </subcellularLocation>
    <subcellularLocation>
        <location evidence="2">Golgi apparatus membrane</location>
        <topology evidence="2">Multi-pass membrane protein</topology>
    </subcellularLocation>
</comment>
<keyword evidence="9 13" id="KW-1133">Transmembrane helix</keyword>
<dbReference type="Pfam" id="PF04142">
    <property type="entry name" value="Nuc_sug_transp"/>
    <property type="match status" value="1"/>
</dbReference>
<dbReference type="SUPFAM" id="SSF103481">
    <property type="entry name" value="Multidrug resistance efflux transporter EmrE"/>
    <property type="match status" value="1"/>
</dbReference>
<evidence type="ECO:0000313" key="15">
    <source>
        <dbReference type="Proteomes" id="UP000549394"/>
    </source>
</evidence>
<dbReference type="InterPro" id="IPR009787">
    <property type="entry name" value="Jagunal"/>
</dbReference>
<feature type="transmembrane region" description="Helical" evidence="13">
    <location>
        <begin position="792"/>
        <end position="811"/>
    </location>
</feature>
<dbReference type="NCBIfam" id="TIGR00803">
    <property type="entry name" value="nst"/>
    <property type="match status" value="1"/>
</dbReference>
<sequence length="821" mass="91658">MASRGGPRAAGTDGSDFSYRERVASHYVVSSTNKARLKIVMIAHILLGVLMTLRQTVSICAAMGINPPKFLYHLNLPQVLGWEVCWLPSIATVLFGFAALPKNQVFLMKQYILGVFVLGILPVLFGVGSIGEDIISYVKSGQSRVTFKGFPMEVIWAIFLFIAAQVHVMSVVFARKLVNAWNVIPVPELHPSDNMDNNELRLDELNIPEDLKCQLQELRDEDHDKFKKVKNHITIFLKTVSKWNRSKVQSELDNIREDDLVRKDVFKRVKRAILQQNLEANFKEPAPHIDSPPKKKSRKSTVVREPKANRRKSVIPQNVNKRKRSPTPPPEPFVPPQEPLTPKTTRSSNESNTLKRVVLGKGKKGEISQYVIYAQEFLDSSSAEDIIHCSSNASILAVTRFHKLEAAQQYVATSMLRSSYAVPTKESLMALRNLLYRRDVPHITFENSGDNSKIDIIITAPASTDYLNKKSRMAAEEQSKKDIPSPHLNDGNNLESNIIQKNLKYISLVLLTFQNTILILLMRYVRTRPGDLFISSTAVVMQELTKVLTCVIVMYFQEAKSISHLLKILHESIILQPIDTLKVCVPGIIYTIQNNLLYVAVSNLEAATYQVSYQLKILTTALFSVFMLQKKLSRMQWVSLVILFVGVSAVQLQPDSKKGSSTHEQNAIIGLSAVLISCILSGFAGVYFEKILKGSKGTIWLRNVQLGGFGILAGLATVYTKDCSTAWTNGFFFGYDYLVWIVIAIQAMGGLMVAVVVKYADNILKGFATSASIIISSIAAIFLFNFQLSVQFIFGAGLVISSVYMYSVFVYKVTPVASSKV</sequence>
<feature type="transmembrane region" description="Helical" evidence="13">
    <location>
        <begin position="39"/>
        <end position="65"/>
    </location>
</feature>
<evidence type="ECO:0000256" key="3">
    <source>
        <dbReference type="ARBA" id="ARBA00008462"/>
    </source>
</evidence>
<accession>A0A7I8VYR4</accession>
<feature type="transmembrane region" description="Helical" evidence="13">
    <location>
        <begin position="739"/>
        <end position="760"/>
    </location>
</feature>
<protein>
    <submittedName>
        <fullName evidence="14">DgyrCDS9972</fullName>
    </submittedName>
</protein>
<evidence type="ECO:0000256" key="6">
    <source>
        <dbReference type="ARBA" id="ARBA00022597"/>
    </source>
</evidence>
<dbReference type="EMBL" id="CAJFCJ010000014">
    <property type="protein sequence ID" value="CAD5121467.1"/>
    <property type="molecule type" value="Genomic_DNA"/>
</dbReference>
<dbReference type="GO" id="GO:0005789">
    <property type="term" value="C:endoplasmic reticulum membrane"/>
    <property type="evidence" value="ECO:0007669"/>
    <property type="project" value="UniProtKB-SubCell"/>
</dbReference>
<dbReference type="GO" id="GO:0015165">
    <property type="term" value="F:pyrimidine nucleotide-sugar transmembrane transporter activity"/>
    <property type="evidence" value="ECO:0007669"/>
    <property type="project" value="InterPro"/>
</dbReference>
<evidence type="ECO:0000256" key="9">
    <source>
        <dbReference type="ARBA" id="ARBA00022989"/>
    </source>
</evidence>
<feature type="compositionally biased region" description="Basic and acidic residues" evidence="12">
    <location>
        <begin position="283"/>
        <end position="293"/>
    </location>
</feature>
<dbReference type="InterPro" id="IPR007271">
    <property type="entry name" value="Nuc_sug_transpt"/>
</dbReference>
<evidence type="ECO:0000256" key="2">
    <source>
        <dbReference type="ARBA" id="ARBA00004653"/>
    </source>
</evidence>
<dbReference type="GO" id="GO:0007029">
    <property type="term" value="P:endoplasmic reticulum organization"/>
    <property type="evidence" value="ECO:0007669"/>
    <property type="project" value="InterPro"/>
</dbReference>
<keyword evidence="5" id="KW-0813">Transport</keyword>
<feature type="transmembrane region" description="Helical" evidence="13">
    <location>
        <begin position="637"/>
        <end position="654"/>
    </location>
</feature>
<dbReference type="Pfam" id="PF07086">
    <property type="entry name" value="Jagunal"/>
    <property type="match status" value="1"/>
</dbReference>
<organism evidence="14 15">
    <name type="scientific">Dimorphilus gyrociliatus</name>
    <dbReference type="NCBI Taxonomy" id="2664684"/>
    <lineage>
        <taxon>Eukaryota</taxon>
        <taxon>Metazoa</taxon>
        <taxon>Spiralia</taxon>
        <taxon>Lophotrochozoa</taxon>
        <taxon>Annelida</taxon>
        <taxon>Polychaeta</taxon>
        <taxon>Polychaeta incertae sedis</taxon>
        <taxon>Dinophilidae</taxon>
        <taxon>Dimorphilus</taxon>
    </lineage>
</organism>
<proteinExistence type="inferred from homology"/>
<gene>
    <name evidence="14" type="ORF">DGYR_LOCUS9417</name>
</gene>
<keyword evidence="10" id="KW-0333">Golgi apparatus</keyword>
<evidence type="ECO:0000256" key="7">
    <source>
        <dbReference type="ARBA" id="ARBA00022692"/>
    </source>
</evidence>
<comment type="caution">
    <text evidence="14">The sequence shown here is derived from an EMBL/GenBank/DDBJ whole genome shotgun (WGS) entry which is preliminary data.</text>
</comment>
<feature type="transmembrane region" description="Helical" evidence="13">
    <location>
        <begin position="80"/>
        <end position="100"/>
    </location>
</feature>
<keyword evidence="15" id="KW-1185">Reference proteome</keyword>
<feature type="compositionally biased region" description="Pro residues" evidence="12">
    <location>
        <begin position="326"/>
        <end position="339"/>
    </location>
</feature>
<keyword evidence="6" id="KW-0762">Sugar transport</keyword>
<dbReference type="OrthoDB" id="408493at2759"/>
<evidence type="ECO:0000256" key="8">
    <source>
        <dbReference type="ARBA" id="ARBA00022824"/>
    </source>
</evidence>
<keyword evidence="7 13" id="KW-0812">Transmembrane</keyword>
<feature type="compositionally biased region" description="Polar residues" evidence="12">
    <location>
        <begin position="343"/>
        <end position="354"/>
    </location>
</feature>
<feature type="transmembrane region" description="Helical" evidence="13">
    <location>
        <begin position="767"/>
        <end position="786"/>
    </location>
</feature>
<feature type="transmembrane region" description="Helical" evidence="13">
    <location>
        <begin position="154"/>
        <end position="174"/>
    </location>
</feature>
<evidence type="ECO:0000256" key="11">
    <source>
        <dbReference type="ARBA" id="ARBA00023136"/>
    </source>
</evidence>
<dbReference type="InterPro" id="IPR037185">
    <property type="entry name" value="EmrE-like"/>
</dbReference>
<dbReference type="FunFam" id="1.10.3730.20:FF:000037">
    <property type="entry name" value="Nucleotide Sugar TransPorter family"/>
    <property type="match status" value="1"/>
</dbReference>
<dbReference type="Proteomes" id="UP000549394">
    <property type="component" value="Unassembled WGS sequence"/>
</dbReference>
<comment type="similarity">
    <text evidence="4">Belongs to the nucleotide-sugar transporter family. SLC35A subfamily.</text>
</comment>
<evidence type="ECO:0000256" key="5">
    <source>
        <dbReference type="ARBA" id="ARBA00022448"/>
    </source>
</evidence>
<dbReference type="PANTHER" id="PTHR10231">
    <property type="entry name" value="NUCLEOTIDE-SUGAR TRANSMEMBRANE TRANSPORTER"/>
    <property type="match status" value="1"/>
</dbReference>
<feature type="region of interest" description="Disordered" evidence="12">
    <location>
        <begin position="283"/>
        <end position="355"/>
    </location>
</feature>
<evidence type="ECO:0000256" key="12">
    <source>
        <dbReference type="SAM" id="MobiDB-lite"/>
    </source>
</evidence>
<comment type="similarity">
    <text evidence="3">Belongs to the jagunal family.</text>
</comment>
<keyword evidence="8" id="KW-0256">Endoplasmic reticulum</keyword>
<evidence type="ECO:0000256" key="13">
    <source>
        <dbReference type="SAM" id="Phobius"/>
    </source>
</evidence>
<evidence type="ECO:0000256" key="1">
    <source>
        <dbReference type="ARBA" id="ARBA00004477"/>
    </source>
</evidence>
<dbReference type="AlphaFoldDB" id="A0A7I8VYR4"/>
<dbReference type="GO" id="GO:0000139">
    <property type="term" value="C:Golgi membrane"/>
    <property type="evidence" value="ECO:0007669"/>
    <property type="project" value="UniProtKB-SubCell"/>
</dbReference>
<name>A0A7I8VYR4_9ANNE</name>
<evidence type="ECO:0000256" key="4">
    <source>
        <dbReference type="ARBA" id="ARBA00009976"/>
    </source>
</evidence>
<reference evidence="14 15" key="1">
    <citation type="submission" date="2020-08" db="EMBL/GenBank/DDBJ databases">
        <authorList>
            <person name="Hejnol A."/>
        </authorList>
    </citation>
    <scope>NUCLEOTIDE SEQUENCE [LARGE SCALE GENOMIC DNA]</scope>
</reference>
<feature type="transmembrane region" description="Helical" evidence="13">
    <location>
        <begin position="700"/>
        <end position="719"/>
    </location>
</feature>
<feature type="transmembrane region" description="Helical" evidence="13">
    <location>
        <begin position="666"/>
        <end position="688"/>
    </location>
</feature>
<keyword evidence="11 13" id="KW-0472">Membrane</keyword>
<evidence type="ECO:0000256" key="10">
    <source>
        <dbReference type="ARBA" id="ARBA00023034"/>
    </source>
</evidence>
<feature type="transmembrane region" description="Helical" evidence="13">
    <location>
        <begin position="112"/>
        <end position="131"/>
    </location>
</feature>
<feature type="transmembrane region" description="Helical" evidence="13">
    <location>
        <begin position="505"/>
        <end position="526"/>
    </location>
</feature>
<evidence type="ECO:0000313" key="14">
    <source>
        <dbReference type="EMBL" id="CAD5121467.1"/>
    </source>
</evidence>